<reference evidence="2 3" key="1">
    <citation type="journal article" date="2015" name="Genome Biol. Evol.">
        <title>Comparative Genomics of a Bacterivorous Green Alga Reveals Evolutionary Causalities and Consequences of Phago-Mixotrophic Mode of Nutrition.</title>
        <authorList>
            <person name="Burns J.A."/>
            <person name="Paasch A."/>
            <person name="Narechania A."/>
            <person name="Kim E."/>
        </authorList>
    </citation>
    <scope>NUCLEOTIDE SEQUENCE [LARGE SCALE GENOMIC DNA]</scope>
    <source>
        <strain evidence="2 3">PLY_AMNH</strain>
    </source>
</reference>
<proteinExistence type="predicted"/>
<accession>A0AAE0F9J6</accession>
<dbReference type="EMBL" id="LGRX02022493">
    <property type="protein sequence ID" value="KAK3255555.1"/>
    <property type="molecule type" value="Genomic_DNA"/>
</dbReference>
<gene>
    <name evidence="2" type="ORF">CYMTET_35268</name>
</gene>
<dbReference type="AlphaFoldDB" id="A0AAE0F9J6"/>
<keyword evidence="3" id="KW-1185">Reference proteome</keyword>
<dbReference type="Proteomes" id="UP001190700">
    <property type="component" value="Unassembled WGS sequence"/>
</dbReference>
<name>A0AAE0F9J6_9CHLO</name>
<protein>
    <submittedName>
        <fullName evidence="2">Uncharacterized protein</fullName>
    </submittedName>
</protein>
<feature type="compositionally biased region" description="Basic residues" evidence="1">
    <location>
        <begin position="69"/>
        <end position="79"/>
    </location>
</feature>
<organism evidence="2 3">
    <name type="scientific">Cymbomonas tetramitiformis</name>
    <dbReference type="NCBI Taxonomy" id="36881"/>
    <lineage>
        <taxon>Eukaryota</taxon>
        <taxon>Viridiplantae</taxon>
        <taxon>Chlorophyta</taxon>
        <taxon>Pyramimonadophyceae</taxon>
        <taxon>Pyramimonadales</taxon>
        <taxon>Pyramimonadaceae</taxon>
        <taxon>Cymbomonas</taxon>
    </lineage>
</organism>
<evidence type="ECO:0000256" key="1">
    <source>
        <dbReference type="SAM" id="MobiDB-lite"/>
    </source>
</evidence>
<comment type="caution">
    <text evidence="2">The sequence shown here is derived from an EMBL/GenBank/DDBJ whole genome shotgun (WGS) entry which is preliminary data.</text>
</comment>
<feature type="region of interest" description="Disordered" evidence="1">
    <location>
        <begin position="68"/>
        <end position="109"/>
    </location>
</feature>
<evidence type="ECO:0000313" key="2">
    <source>
        <dbReference type="EMBL" id="KAK3255555.1"/>
    </source>
</evidence>
<evidence type="ECO:0000313" key="3">
    <source>
        <dbReference type="Proteomes" id="UP001190700"/>
    </source>
</evidence>
<sequence>MGLERQTNPFLFPERRDVQLATALKKKLVQEDSGDLVLMSILEHAENGNMSDEQSFLAIRLLKDAGLHTPKKIRMSRERRKSDPGFMASGAATDRSTDDASKPPKSPRY</sequence>